<dbReference type="InterPro" id="IPR026674">
    <property type="entry name" value="FLACC1"/>
</dbReference>
<dbReference type="OrthoDB" id="5962793at2759"/>
<dbReference type="PANTHER" id="PTHR21707:SF42">
    <property type="entry name" value="FLAGELLUM-ASSOCIATED COILED-COIL DOMAIN-CONTAINING PROTEIN 1"/>
    <property type="match status" value="1"/>
</dbReference>
<evidence type="ECO:0000313" key="1">
    <source>
        <dbReference type="EMBL" id="CAB4011213.1"/>
    </source>
</evidence>
<dbReference type="GO" id="GO:0005737">
    <property type="term" value="C:cytoplasm"/>
    <property type="evidence" value="ECO:0007669"/>
    <property type="project" value="TreeGrafter"/>
</dbReference>
<keyword evidence="2" id="KW-1185">Reference proteome</keyword>
<reference evidence="1" key="1">
    <citation type="submission" date="2020-04" db="EMBL/GenBank/DDBJ databases">
        <authorList>
            <person name="Alioto T."/>
            <person name="Alioto T."/>
            <person name="Gomez Garrido J."/>
        </authorList>
    </citation>
    <scope>NUCLEOTIDE SEQUENCE</scope>
    <source>
        <strain evidence="1">A484AB</strain>
    </source>
</reference>
<name>A0A6S7I3T7_PARCT</name>
<evidence type="ECO:0000313" key="2">
    <source>
        <dbReference type="Proteomes" id="UP001152795"/>
    </source>
</evidence>
<proteinExistence type="predicted"/>
<gene>
    <name evidence="1" type="ORF">PACLA_8A037709</name>
</gene>
<organism evidence="1 2">
    <name type="scientific">Paramuricea clavata</name>
    <name type="common">Red gorgonian</name>
    <name type="synonym">Violescent sea-whip</name>
    <dbReference type="NCBI Taxonomy" id="317549"/>
    <lineage>
        <taxon>Eukaryota</taxon>
        <taxon>Metazoa</taxon>
        <taxon>Cnidaria</taxon>
        <taxon>Anthozoa</taxon>
        <taxon>Octocorallia</taxon>
        <taxon>Malacalcyonacea</taxon>
        <taxon>Plexauridae</taxon>
        <taxon>Paramuricea</taxon>
    </lineage>
</organism>
<dbReference type="Proteomes" id="UP001152795">
    <property type="component" value="Unassembled WGS sequence"/>
</dbReference>
<comment type="caution">
    <text evidence="1">The sequence shown here is derived from an EMBL/GenBank/DDBJ whole genome shotgun (WGS) entry which is preliminary data.</text>
</comment>
<protein>
    <submittedName>
        <fullName evidence="1">Uncharacterized protein</fullName>
    </submittedName>
</protein>
<dbReference type="AlphaFoldDB" id="A0A6S7I3T7"/>
<accession>A0A6S7I3T7</accession>
<sequence length="499" mass="57661">MIVHGSSPPYRPLPQSLRERSSHSLQNVQSQNCELTTVTFKKTTERKRPKSSPLKISQKLAEEFKSKEGWQNAKESIKTVEGAFNDKGTMYFKVVQPGYSIAKRKSGINVTLNMDELWAGASKDCKKSLPAQDERDLKIKKLQKEIDDLKATLAEERILNRSQFQQFVENTKTDVEVMIQEHRDHIKTIEEEHEVELENLKAIYEAKINEEKEEANLRAIEMQEEIDSIQETLQSCTEDVTANLEKQWLERKEKLHSEQELKTEKLLQEQRLRLKSERIAALNEVTERHVRELGGVKETHRKKMNAVRAEFAAFAADAENLKIIALEAEKLKEDMRELQDVHAKTKEKLRKTKNELADAKVQLQGYELSFSEKVAEVEERYSMKIQGLMLNNTDIRRNYMRKCAELLDVQNNSDSPKERKSSNTKNTMKTIILARAKADVSLVTERKKQKMDSGSPKRALSPLRRPRSAPAFKPEVFEEDNFFLTVSELRTYRPNSSLA</sequence>
<dbReference type="PANTHER" id="PTHR21707">
    <property type="entry name" value="FLAGELLUM-ASSOCIATED COILED-COIL DOMAIN-CONTAINING PROTEIN 1"/>
    <property type="match status" value="1"/>
</dbReference>
<dbReference type="EMBL" id="CACRXK020007070">
    <property type="protein sequence ID" value="CAB4011213.1"/>
    <property type="molecule type" value="Genomic_DNA"/>
</dbReference>